<dbReference type="OrthoDB" id="5906620at2"/>
<sequence length="97" mass="11496">MAKPKRKLTAAEKRAKKERQKKYQWIFINGKQVRIKRPPTIDGLPVDEFILRNADPIWLHQNEMWEYIQPEPIPFPDEDEVNAAFDAAHQQDAIEEE</sequence>
<evidence type="ECO:0000313" key="1">
    <source>
        <dbReference type="EMBL" id="KLU07607.1"/>
    </source>
</evidence>
<name>A0A0J1BM97_RHOIS</name>
<dbReference type="RefSeq" id="WP_047812763.1">
    <property type="nucleotide sequence ID" value="NZ_LECT01000006.1"/>
</dbReference>
<proteinExistence type="predicted"/>
<dbReference type="Proteomes" id="UP000036367">
    <property type="component" value="Unassembled WGS sequence"/>
</dbReference>
<protein>
    <submittedName>
        <fullName evidence="1">Uncharacterized protein</fullName>
    </submittedName>
</protein>
<reference evidence="1" key="1">
    <citation type="submission" date="2015-05" db="EMBL/GenBank/DDBJ databases">
        <title>Permanent draft genome of Rhodopirellula islandicus K833.</title>
        <authorList>
            <person name="Kizina J."/>
            <person name="Richter M."/>
            <person name="Glockner F.O."/>
            <person name="Harder J."/>
        </authorList>
    </citation>
    <scope>NUCLEOTIDE SEQUENCE [LARGE SCALE GENOMIC DNA]</scope>
    <source>
        <strain evidence="1">K833</strain>
    </source>
</reference>
<dbReference type="PATRIC" id="fig|595434.4.peg.663"/>
<dbReference type="AlphaFoldDB" id="A0A0J1BM97"/>
<dbReference type="STRING" id="595434.RISK_000685"/>
<dbReference type="EMBL" id="LECT01000006">
    <property type="protein sequence ID" value="KLU07607.1"/>
    <property type="molecule type" value="Genomic_DNA"/>
</dbReference>
<evidence type="ECO:0000313" key="2">
    <source>
        <dbReference type="Proteomes" id="UP000036367"/>
    </source>
</evidence>
<organism evidence="1 2">
    <name type="scientific">Rhodopirellula islandica</name>
    <dbReference type="NCBI Taxonomy" id="595434"/>
    <lineage>
        <taxon>Bacteria</taxon>
        <taxon>Pseudomonadati</taxon>
        <taxon>Planctomycetota</taxon>
        <taxon>Planctomycetia</taxon>
        <taxon>Pirellulales</taxon>
        <taxon>Pirellulaceae</taxon>
        <taxon>Rhodopirellula</taxon>
    </lineage>
</organism>
<gene>
    <name evidence="1" type="ORF">RISK_000685</name>
</gene>
<keyword evidence="2" id="KW-1185">Reference proteome</keyword>
<comment type="caution">
    <text evidence="1">The sequence shown here is derived from an EMBL/GenBank/DDBJ whole genome shotgun (WGS) entry which is preliminary data.</text>
</comment>
<accession>A0A0J1BM97</accession>